<dbReference type="HOGENOM" id="CLU_020667_1_0_7"/>
<dbReference type="GO" id="GO:0052621">
    <property type="term" value="F:diguanylate cyclase activity"/>
    <property type="evidence" value="ECO:0007669"/>
    <property type="project" value="UniProtKB-EC"/>
</dbReference>
<dbReference type="CDD" id="cd13706">
    <property type="entry name" value="PBP2_HisK_like_1"/>
    <property type="match status" value="1"/>
</dbReference>
<dbReference type="SMART" id="SM00267">
    <property type="entry name" value="GGDEF"/>
    <property type="match status" value="1"/>
</dbReference>
<evidence type="ECO:0000256" key="3">
    <source>
        <dbReference type="SAM" id="Phobius"/>
    </source>
</evidence>
<dbReference type="SUPFAM" id="SSF53850">
    <property type="entry name" value="Periplasmic binding protein-like II"/>
    <property type="match status" value="1"/>
</dbReference>
<keyword evidence="3" id="KW-0472">Membrane</keyword>
<dbReference type="Gene3D" id="3.30.70.270">
    <property type="match status" value="1"/>
</dbReference>
<sequence length="442" mass="51009">MRIYLLKILLLLILTVPAYAEEIPQTLTITNSNAWPPYSFTGENGEPRGLLIDLWREFGKRNNKQIKFILTDWSKSLELLKSNKEIIHGGLYKSIERSKYMDFTKSLKLPLNTRLFVSTKLNINKLSELGDFPLAVTKDGYAESYIREKYPEIKLVSYPNENVISDSRLAFVTDYPAAMYHLHKMGIHDKFYVAETLYTKQLHAAVSKGNKNLRKFIEEGMQNIPDQEINRITQKWIQAVSVTPDWFLPTAIAGFGIMAGGFIFLYIFTLKRQVASRTEELRQMSQTDMLTGLYNRRKMDEIMHHEFDRFKRYNTPITFILIDIDNFKTINDTYGHAVGDNVLVRFAEILISNTRKTDRIGRWGGEEFIVVCPETTSGEGMIIAEKLRQRIAETRFPTINNCTASFGITEINQQDDFMSLFARCDTALYSSKEQGRNKVTMT</sequence>
<dbReference type="InterPro" id="IPR043128">
    <property type="entry name" value="Rev_trsase/Diguanyl_cyclase"/>
</dbReference>
<feature type="chain" id="PRO_5002962845" description="diguanylate cyclase" evidence="4">
    <location>
        <begin position="21"/>
        <end position="442"/>
    </location>
</feature>
<dbReference type="eggNOG" id="COG3706">
    <property type="taxonomic scope" value="Bacteria"/>
</dbReference>
<evidence type="ECO:0000256" key="2">
    <source>
        <dbReference type="ARBA" id="ARBA00034247"/>
    </source>
</evidence>
<feature type="domain" description="GGDEF" evidence="5">
    <location>
        <begin position="315"/>
        <end position="442"/>
    </location>
</feature>
<accession>C6BZT6</accession>
<keyword evidence="4" id="KW-0732">Signal</keyword>
<dbReference type="STRING" id="526222.Desal_0928"/>
<dbReference type="Pfam" id="PF00990">
    <property type="entry name" value="GGDEF"/>
    <property type="match status" value="1"/>
</dbReference>
<comment type="catalytic activity">
    <reaction evidence="2">
        <text>2 GTP = 3',3'-c-di-GMP + 2 diphosphate</text>
        <dbReference type="Rhea" id="RHEA:24898"/>
        <dbReference type="ChEBI" id="CHEBI:33019"/>
        <dbReference type="ChEBI" id="CHEBI:37565"/>
        <dbReference type="ChEBI" id="CHEBI:58805"/>
        <dbReference type="EC" id="2.7.7.65"/>
    </reaction>
</comment>
<dbReference type="AlphaFoldDB" id="C6BZT6"/>
<name>C6BZT6_MARSD</name>
<dbReference type="eggNOG" id="COG0834">
    <property type="taxonomic scope" value="Bacteria"/>
</dbReference>
<protein>
    <recommendedName>
        <fullName evidence="1">diguanylate cyclase</fullName>
        <ecNumber evidence="1">2.7.7.65</ecNumber>
    </recommendedName>
</protein>
<feature type="transmembrane region" description="Helical" evidence="3">
    <location>
        <begin position="246"/>
        <end position="268"/>
    </location>
</feature>
<evidence type="ECO:0000313" key="7">
    <source>
        <dbReference type="Proteomes" id="UP000002601"/>
    </source>
</evidence>
<gene>
    <name evidence="6" type="ordered locus">Desal_0928</name>
</gene>
<evidence type="ECO:0000313" key="6">
    <source>
        <dbReference type="EMBL" id="ACS78993.1"/>
    </source>
</evidence>
<dbReference type="Gene3D" id="3.40.190.10">
    <property type="entry name" value="Periplasmic binding protein-like II"/>
    <property type="match status" value="2"/>
</dbReference>
<dbReference type="RefSeq" id="WP_015850812.1">
    <property type="nucleotide sequence ID" value="NC_012881.1"/>
</dbReference>
<keyword evidence="3" id="KW-0812">Transmembrane</keyword>
<evidence type="ECO:0000256" key="4">
    <source>
        <dbReference type="SAM" id="SignalP"/>
    </source>
</evidence>
<dbReference type="EMBL" id="CP001649">
    <property type="protein sequence ID" value="ACS78993.1"/>
    <property type="molecule type" value="Genomic_DNA"/>
</dbReference>
<dbReference type="PANTHER" id="PTHR45138:SF9">
    <property type="entry name" value="DIGUANYLATE CYCLASE DGCM-RELATED"/>
    <property type="match status" value="1"/>
</dbReference>
<keyword evidence="3" id="KW-1133">Transmembrane helix</keyword>
<proteinExistence type="predicted"/>
<dbReference type="OrthoDB" id="9813903at2"/>
<reference evidence="6 7" key="1">
    <citation type="submission" date="2009-06" db="EMBL/GenBank/DDBJ databases">
        <title>Complete sequence of Desulfovibrio salexigens DSM 2638.</title>
        <authorList>
            <consortium name="US DOE Joint Genome Institute"/>
            <person name="Lucas S."/>
            <person name="Copeland A."/>
            <person name="Lapidus A."/>
            <person name="Glavina del Rio T."/>
            <person name="Tice H."/>
            <person name="Bruce D."/>
            <person name="Goodwin L."/>
            <person name="Pitluck S."/>
            <person name="Munk A.C."/>
            <person name="Brettin T."/>
            <person name="Detter J.C."/>
            <person name="Han C."/>
            <person name="Tapia R."/>
            <person name="Larimer F."/>
            <person name="Land M."/>
            <person name="Hauser L."/>
            <person name="Kyrpides N."/>
            <person name="Anderson I."/>
            <person name="Wall J.D."/>
            <person name="Arkin A.P."/>
            <person name="Dehal P."/>
            <person name="Chivian D."/>
            <person name="Giles B."/>
            <person name="Hazen T.C."/>
        </authorList>
    </citation>
    <scope>NUCLEOTIDE SEQUENCE [LARGE SCALE GENOMIC DNA]</scope>
    <source>
        <strain evidence="7">ATCC 14822 / DSM 2638 / NCIMB 8403 / VKM B-1763</strain>
    </source>
</reference>
<dbReference type="KEGG" id="dsa:Desal_0928"/>
<dbReference type="NCBIfam" id="TIGR00254">
    <property type="entry name" value="GGDEF"/>
    <property type="match status" value="1"/>
</dbReference>
<dbReference type="Proteomes" id="UP000002601">
    <property type="component" value="Chromosome"/>
</dbReference>
<dbReference type="SMART" id="SM00062">
    <property type="entry name" value="PBPb"/>
    <property type="match status" value="1"/>
</dbReference>
<evidence type="ECO:0000259" key="5">
    <source>
        <dbReference type="PROSITE" id="PS50887"/>
    </source>
</evidence>
<dbReference type="EC" id="2.7.7.65" evidence="1"/>
<dbReference type="SUPFAM" id="SSF55073">
    <property type="entry name" value="Nucleotide cyclase"/>
    <property type="match status" value="1"/>
</dbReference>
<dbReference type="CDD" id="cd01949">
    <property type="entry name" value="GGDEF"/>
    <property type="match status" value="1"/>
</dbReference>
<keyword evidence="7" id="KW-1185">Reference proteome</keyword>
<dbReference type="PANTHER" id="PTHR45138">
    <property type="entry name" value="REGULATORY COMPONENTS OF SENSORY TRANSDUCTION SYSTEM"/>
    <property type="match status" value="1"/>
</dbReference>
<dbReference type="InterPro" id="IPR001638">
    <property type="entry name" value="Solute-binding_3/MltF_N"/>
</dbReference>
<evidence type="ECO:0000256" key="1">
    <source>
        <dbReference type="ARBA" id="ARBA00012528"/>
    </source>
</evidence>
<feature type="signal peptide" evidence="4">
    <location>
        <begin position="1"/>
        <end position="20"/>
    </location>
</feature>
<dbReference type="FunFam" id="3.30.70.270:FF:000001">
    <property type="entry name" value="Diguanylate cyclase domain protein"/>
    <property type="match status" value="1"/>
</dbReference>
<dbReference type="PROSITE" id="PS50887">
    <property type="entry name" value="GGDEF"/>
    <property type="match status" value="1"/>
</dbReference>
<dbReference type="Pfam" id="PF00497">
    <property type="entry name" value="SBP_bac_3"/>
    <property type="match status" value="1"/>
</dbReference>
<dbReference type="InterPro" id="IPR000160">
    <property type="entry name" value="GGDEF_dom"/>
</dbReference>
<dbReference type="InterPro" id="IPR050469">
    <property type="entry name" value="Diguanylate_Cyclase"/>
</dbReference>
<dbReference type="InterPro" id="IPR029787">
    <property type="entry name" value="Nucleotide_cyclase"/>
</dbReference>
<organism evidence="6 7">
    <name type="scientific">Maridesulfovibrio salexigens (strain ATCC 14822 / DSM 2638 / NCIMB 8403 / VKM B-1763)</name>
    <name type="common">Desulfovibrio salexigens</name>
    <dbReference type="NCBI Taxonomy" id="526222"/>
    <lineage>
        <taxon>Bacteria</taxon>
        <taxon>Pseudomonadati</taxon>
        <taxon>Thermodesulfobacteriota</taxon>
        <taxon>Desulfovibrionia</taxon>
        <taxon>Desulfovibrionales</taxon>
        <taxon>Desulfovibrionaceae</taxon>
        <taxon>Maridesulfovibrio</taxon>
    </lineage>
</organism>